<dbReference type="GO" id="GO:0005886">
    <property type="term" value="C:plasma membrane"/>
    <property type="evidence" value="ECO:0007669"/>
    <property type="project" value="UniProtKB-SubCell"/>
</dbReference>
<comment type="caution">
    <text evidence="8">The sequence shown here is derived from an EMBL/GenBank/DDBJ whole genome shotgun (WGS) entry which is preliminary data.</text>
</comment>
<organism evidence="8 9">
    <name type="scientific">Methanoculleus marisnigri</name>
    <dbReference type="NCBI Taxonomy" id="2198"/>
    <lineage>
        <taxon>Archaea</taxon>
        <taxon>Methanobacteriati</taxon>
        <taxon>Methanobacteriota</taxon>
        <taxon>Stenosarchaea group</taxon>
        <taxon>Methanomicrobia</taxon>
        <taxon>Methanomicrobiales</taxon>
        <taxon>Methanomicrobiaceae</taxon>
        <taxon>Methanoculleus</taxon>
    </lineage>
</organism>
<accession>A0A101GLE1</accession>
<comment type="subcellular location">
    <subcellularLocation>
        <location evidence="1">Cell membrane</location>
        <topology evidence="1">Multi-pass membrane protein</topology>
    </subcellularLocation>
</comment>
<evidence type="ECO:0000313" key="9">
    <source>
        <dbReference type="Proteomes" id="UP000054323"/>
    </source>
</evidence>
<evidence type="ECO:0000256" key="1">
    <source>
        <dbReference type="ARBA" id="ARBA00004651"/>
    </source>
</evidence>
<proteinExistence type="predicted"/>
<sequence length="185" mass="20321">MNGTNASLMSFVSVCVLGLLLMAAGCTQSQPDTAASTPGSPDAPEQENYTSNETLVAFVESAVKEKALAEFSDPNGTFVRGELYIYAYDFNNTTLAHPFDPEKIGVNRAEELDAFGNPYTRQFIDAAKKGSGFVRFYYINPAHDRTVESKLGYVMKVDEDWWLGSGVYTGRADPETGESRETQEQ</sequence>
<evidence type="ECO:0000256" key="4">
    <source>
        <dbReference type="ARBA" id="ARBA00022989"/>
    </source>
</evidence>
<evidence type="ECO:0000256" key="2">
    <source>
        <dbReference type="ARBA" id="ARBA00022475"/>
    </source>
</evidence>
<dbReference type="Pfam" id="PF17200">
    <property type="entry name" value="sCache_2"/>
    <property type="match status" value="1"/>
</dbReference>
<evidence type="ECO:0000256" key="5">
    <source>
        <dbReference type="ARBA" id="ARBA00023136"/>
    </source>
</evidence>
<keyword evidence="5" id="KW-0472">Membrane</keyword>
<dbReference type="Proteomes" id="UP000054323">
    <property type="component" value="Unassembled WGS sequence"/>
</dbReference>
<dbReference type="Gene3D" id="3.30.450.20">
    <property type="entry name" value="PAS domain"/>
    <property type="match status" value="1"/>
</dbReference>
<keyword evidence="3" id="KW-0812">Transmembrane</keyword>
<dbReference type="EMBL" id="LGGD01000224">
    <property type="protein sequence ID" value="KUK60602.1"/>
    <property type="molecule type" value="Genomic_DNA"/>
</dbReference>
<reference evidence="9" key="1">
    <citation type="journal article" date="2015" name="MBio">
        <title>Genome-Resolved Metagenomic Analysis Reveals Roles for Candidate Phyla and Other Microbial Community Members in Biogeochemical Transformations in Oil Reservoirs.</title>
        <authorList>
            <person name="Hu P."/>
            <person name="Tom L."/>
            <person name="Singh A."/>
            <person name="Thomas B.C."/>
            <person name="Baker B.J."/>
            <person name="Piceno Y.M."/>
            <person name="Andersen G.L."/>
            <person name="Banfield J.F."/>
        </authorList>
    </citation>
    <scope>NUCLEOTIDE SEQUENCE [LARGE SCALE GENOMIC DNA]</scope>
</reference>
<keyword evidence="4" id="KW-1133">Transmembrane helix</keyword>
<dbReference type="SMART" id="SM01049">
    <property type="entry name" value="Cache_2"/>
    <property type="match status" value="1"/>
</dbReference>
<evidence type="ECO:0000313" key="8">
    <source>
        <dbReference type="EMBL" id="KUK60602.1"/>
    </source>
</evidence>
<evidence type="ECO:0000256" key="6">
    <source>
        <dbReference type="SAM" id="MobiDB-lite"/>
    </source>
</evidence>
<name>A0A101GLE1_9EURY</name>
<feature type="compositionally biased region" description="Polar residues" evidence="6">
    <location>
        <begin position="30"/>
        <end position="39"/>
    </location>
</feature>
<evidence type="ECO:0000259" key="7">
    <source>
        <dbReference type="SMART" id="SM01049"/>
    </source>
</evidence>
<dbReference type="InterPro" id="IPR033480">
    <property type="entry name" value="sCache_2"/>
</dbReference>
<dbReference type="AlphaFoldDB" id="A0A101GLE1"/>
<dbReference type="PATRIC" id="fig|2198.4.peg.1987"/>
<protein>
    <submittedName>
        <fullName evidence="8">Cache, type 2 domain protein</fullName>
    </submittedName>
</protein>
<feature type="region of interest" description="Disordered" evidence="6">
    <location>
        <begin position="30"/>
        <end position="49"/>
    </location>
</feature>
<evidence type="ECO:0000256" key="3">
    <source>
        <dbReference type="ARBA" id="ARBA00022692"/>
    </source>
</evidence>
<keyword evidence="2" id="KW-1003">Cell membrane</keyword>
<feature type="domain" description="Single Cache" evidence="7">
    <location>
        <begin position="46"/>
        <end position="121"/>
    </location>
</feature>
<gene>
    <name evidence="8" type="ORF">XD82_1570</name>
</gene>